<comment type="subcellular location">
    <subcellularLocation>
        <location evidence="1">Cell inner membrane</location>
        <topology evidence="1">Single-pass type II membrane protein</topology>
        <orientation evidence="1">Periplasmic side</orientation>
    </subcellularLocation>
</comment>
<gene>
    <name evidence="16" type="ORF">J2792_000428</name>
</gene>
<keyword evidence="14" id="KW-0697">Rotamase</keyword>
<evidence type="ECO:0000256" key="6">
    <source>
        <dbReference type="ARBA" id="ARBA00022989"/>
    </source>
</evidence>
<dbReference type="Gene3D" id="3.10.50.40">
    <property type="match status" value="1"/>
</dbReference>
<evidence type="ECO:0000256" key="12">
    <source>
        <dbReference type="ARBA" id="ARBA00040743"/>
    </source>
</evidence>
<dbReference type="InterPro" id="IPR046357">
    <property type="entry name" value="PPIase_dom_sf"/>
</dbReference>
<dbReference type="EMBL" id="JAVDRD010000001">
    <property type="protein sequence ID" value="MDR6509588.1"/>
    <property type="molecule type" value="Genomic_DNA"/>
</dbReference>
<name>A0ABU1MGW3_9SPHN</name>
<evidence type="ECO:0000259" key="15">
    <source>
        <dbReference type="PROSITE" id="PS50198"/>
    </source>
</evidence>
<keyword evidence="8" id="KW-0143">Chaperone</keyword>
<evidence type="ECO:0000256" key="9">
    <source>
        <dbReference type="ARBA" id="ARBA00030642"/>
    </source>
</evidence>
<protein>
    <recommendedName>
        <fullName evidence="2">Parvulin-like PPIase</fullName>
    </recommendedName>
    <alternativeName>
        <fullName evidence="9">Peptidyl-prolyl cis-trans isomerase plp</fullName>
    </alternativeName>
    <alternativeName>
        <fullName evidence="12">Periplasmic chaperone PpiD</fullName>
    </alternativeName>
    <alternativeName>
        <fullName evidence="13">Periplasmic folding chaperone</fullName>
    </alternativeName>
    <alternativeName>
        <fullName evidence="10">Rotamase plp</fullName>
    </alternativeName>
</protein>
<keyword evidence="6" id="KW-1133">Transmembrane helix</keyword>
<reference evidence="16 17" key="1">
    <citation type="submission" date="2023-07" db="EMBL/GenBank/DDBJ databases">
        <title>Sorghum-associated microbial communities from plants grown in Nebraska, USA.</title>
        <authorList>
            <person name="Schachtman D."/>
        </authorList>
    </citation>
    <scope>NUCLEOTIDE SEQUENCE [LARGE SCALE GENOMIC DNA]</scope>
    <source>
        <strain evidence="16 17">DS1027</strain>
    </source>
</reference>
<evidence type="ECO:0000256" key="1">
    <source>
        <dbReference type="ARBA" id="ARBA00004382"/>
    </source>
</evidence>
<dbReference type="InterPro" id="IPR000297">
    <property type="entry name" value="PPIase_PpiC"/>
</dbReference>
<evidence type="ECO:0000313" key="16">
    <source>
        <dbReference type="EMBL" id="MDR6509588.1"/>
    </source>
</evidence>
<evidence type="ECO:0000256" key="2">
    <source>
        <dbReference type="ARBA" id="ARBA00018370"/>
    </source>
</evidence>
<proteinExistence type="inferred from homology"/>
<comment type="similarity">
    <text evidence="11">Belongs to the PpiD chaperone family.</text>
</comment>
<dbReference type="SUPFAM" id="SSF109998">
    <property type="entry name" value="Triger factor/SurA peptide-binding domain-like"/>
    <property type="match status" value="1"/>
</dbReference>
<evidence type="ECO:0000256" key="11">
    <source>
        <dbReference type="ARBA" id="ARBA00038408"/>
    </source>
</evidence>
<dbReference type="PROSITE" id="PS50198">
    <property type="entry name" value="PPIC_PPIASE_2"/>
    <property type="match status" value="1"/>
</dbReference>
<keyword evidence="7" id="KW-0472">Membrane</keyword>
<evidence type="ECO:0000256" key="10">
    <source>
        <dbReference type="ARBA" id="ARBA00031484"/>
    </source>
</evidence>
<keyword evidence="4" id="KW-0997">Cell inner membrane</keyword>
<evidence type="ECO:0000256" key="14">
    <source>
        <dbReference type="PROSITE-ProRule" id="PRU00278"/>
    </source>
</evidence>
<dbReference type="PANTHER" id="PTHR47529">
    <property type="entry name" value="PEPTIDYL-PROLYL CIS-TRANS ISOMERASE D"/>
    <property type="match status" value="1"/>
</dbReference>
<accession>A0ABU1MGW3</accession>
<comment type="caution">
    <text evidence="16">The sequence shown here is derived from an EMBL/GenBank/DDBJ whole genome shotgun (WGS) entry which is preliminary data.</text>
</comment>
<evidence type="ECO:0000256" key="7">
    <source>
        <dbReference type="ARBA" id="ARBA00023136"/>
    </source>
</evidence>
<feature type="domain" description="PpiC" evidence="15">
    <location>
        <begin position="231"/>
        <end position="359"/>
    </location>
</feature>
<dbReference type="Pfam" id="PF13624">
    <property type="entry name" value="SurA_N_3"/>
    <property type="match status" value="1"/>
</dbReference>
<keyword evidence="17" id="KW-1185">Reference proteome</keyword>
<sequence length="647" mass="67456">MLSLFRKLIHSRIGALFALVFIGLLALAFAGADVSGLRVGQSSDGEAAAKVGHAKVGVDELGKTITTAFEQEREQNPTLTMRQFLAQGVMNDALSGLADRAAMQEWAAKNGMGVSDRLVDSEIAKQPAFQGPDGKFSDAVYRAFLAQRGMTDAAVRKSITQSLIARQVLSPVAPGAAMPASAVARYAAMLKEKREGDIAFLPSIAFAGKDKPSDAVLATYYKANAARYQQPERRTVRYAVIDEASLANVPAPSDADIAARYKAKADVYAPSETRTVTQVVVPTEQAAQALAAQVSAGTSIEAAARAKGLAASKIADLTRDKLAAQSSAAVADAVFAAAQGKVATPAKSGLGWHVIRVDAIVKKPGKTLEQARPELVAELTTEKRHAALLDLSSRLEEQFENHTGLADVAKAQGVTLTTTPALTADGSVFGQPGQKAPADVAALLQGAFALEHEGEGQVAPLADGKRIAIFDVGQIMPAAPAPLDQIKDQVTRDYATEQGAAKAKDASAKVLAAMAKGTSLADALKGLGVTLPPAQPVAITREQLAAMQQSGRQLPPPLVLLFAMSKGTAKPLAAPGNAGFYVVSLKAVTPGVIPAGDPFLAQAGKQFGLDMGREVAEELRTAIRNQVGVTRNETALRALNAKLVGNQ</sequence>
<dbReference type="InterPro" id="IPR052029">
    <property type="entry name" value="PpiD_chaperone"/>
</dbReference>
<evidence type="ECO:0000313" key="17">
    <source>
        <dbReference type="Proteomes" id="UP001184150"/>
    </source>
</evidence>
<keyword evidence="14 16" id="KW-0413">Isomerase</keyword>
<evidence type="ECO:0000256" key="8">
    <source>
        <dbReference type="ARBA" id="ARBA00023186"/>
    </source>
</evidence>
<dbReference type="PANTHER" id="PTHR47529:SF1">
    <property type="entry name" value="PERIPLASMIC CHAPERONE PPID"/>
    <property type="match status" value="1"/>
</dbReference>
<keyword evidence="3" id="KW-1003">Cell membrane</keyword>
<evidence type="ECO:0000256" key="13">
    <source>
        <dbReference type="ARBA" id="ARBA00042775"/>
    </source>
</evidence>
<dbReference type="Proteomes" id="UP001184150">
    <property type="component" value="Unassembled WGS sequence"/>
</dbReference>
<dbReference type="InterPro" id="IPR027304">
    <property type="entry name" value="Trigger_fact/SurA_dom_sf"/>
</dbReference>
<keyword evidence="5" id="KW-0812">Transmembrane</keyword>
<dbReference type="GO" id="GO:0003755">
    <property type="term" value="F:peptidyl-prolyl cis-trans isomerase activity"/>
    <property type="evidence" value="ECO:0007669"/>
    <property type="project" value="UniProtKB-EC"/>
</dbReference>
<organism evidence="16 17">
    <name type="scientific">Novosphingobium capsulatum</name>
    <dbReference type="NCBI Taxonomy" id="13688"/>
    <lineage>
        <taxon>Bacteria</taxon>
        <taxon>Pseudomonadati</taxon>
        <taxon>Pseudomonadota</taxon>
        <taxon>Alphaproteobacteria</taxon>
        <taxon>Sphingomonadales</taxon>
        <taxon>Sphingomonadaceae</taxon>
        <taxon>Novosphingobium</taxon>
    </lineage>
</organism>
<dbReference type="Pfam" id="PF13145">
    <property type="entry name" value="Rotamase_2"/>
    <property type="match status" value="1"/>
</dbReference>
<dbReference type="RefSeq" id="WP_309804270.1">
    <property type="nucleotide sequence ID" value="NZ_JAVDRD010000001.1"/>
</dbReference>
<evidence type="ECO:0000256" key="4">
    <source>
        <dbReference type="ARBA" id="ARBA00022519"/>
    </source>
</evidence>
<evidence type="ECO:0000256" key="5">
    <source>
        <dbReference type="ARBA" id="ARBA00022692"/>
    </source>
</evidence>
<dbReference type="SUPFAM" id="SSF54534">
    <property type="entry name" value="FKBP-like"/>
    <property type="match status" value="1"/>
</dbReference>
<evidence type="ECO:0000256" key="3">
    <source>
        <dbReference type="ARBA" id="ARBA00022475"/>
    </source>
</evidence>